<accession>A0A5B8W9J3</accession>
<evidence type="ECO:0000313" key="3">
    <source>
        <dbReference type="Proteomes" id="UP000321362"/>
    </source>
</evidence>
<dbReference type="RefSeq" id="WP_147060814.1">
    <property type="nucleotide sequence ID" value="NZ_CP042437.1"/>
</dbReference>
<protein>
    <recommendedName>
        <fullName evidence="1">NAD(P)-binding domain-containing protein</fullName>
    </recommendedName>
</protein>
<sequence>MYCRANGGIGRQAVEQALAAGHKVTALVRDPAKLSLVHPNLKIVQGDI</sequence>
<keyword evidence="3" id="KW-1185">Reference proteome</keyword>
<evidence type="ECO:0000259" key="1">
    <source>
        <dbReference type="Pfam" id="PF13460"/>
    </source>
</evidence>
<evidence type="ECO:0000313" key="2">
    <source>
        <dbReference type="EMBL" id="QEC80361.1"/>
    </source>
</evidence>
<dbReference type="Gene3D" id="3.40.50.720">
    <property type="entry name" value="NAD(P)-binding Rossmann-like Domain"/>
    <property type="match status" value="1"/>
</dbReference>
<dbReference type="KEGG" id="mgk:FSB76_01255"/>
<dbReference type="EMBL" id="CP042437">
    <property type="protein sequence ID" value="QEC80361.1"/>
    <property type="molecule type" value="Genomic_DNA"/>
</dbReference>
<dbReference type="InterPro" id="IPR036291">
    <property type="entry name" value="NAD(P)-bd_dom_sf"/>
</dbReference>
<proteinExistence type="predicted"/>
<dbReference type="Pfam" id="PF13460">
    <property type="entry name" value="NAD_binding_10"/>
    <property type="match status" value="1"/>
</dbReference>
<organism evidence="2 3">
    <name type="scientific">Mucilaginibacter ginsenosidivorax</name>
    <dbReference type="NCBI Taxonomy" id="862126"/>
    <lineage>
        <taxon>Bacteria</taxon>
        <taxon>Pseudomonadati</taxon>
        <taxon>Bacteroidota</taxon>
        <taxon>Sphingobacteriia</taxon>
        <taxon>Sphingobacteriales</taxon>
        <taxon>Sphingobacteriaceae</taxon>
        <taxon>Mucilaginibacter</taxon>
    </lineage>
</organism>
<gene>
    <name evidence="2" type="ORF">FSB76_01255</name>
</gene>
<dbReference type="Proteomes" id="UP000321362">
    <property type="component" value="Chromosome"/>
</dbReference>
<feature type="domain" description="NAD(P)-binding" evidence="1">
    <location>
        <begin position="5"/>
        <end position="47"/>
    </location>
</feature>
<dbReference type="InterPro" id="IPR016040">
    <property type="entry name" value="NAD(P)-bd_dom"/>
</dbReference>
<reference evidence="2 3" key="1">
    <citation type="journal article" date="2013" name="J. Microbiol.">
        <title>Mucilaginibacter ginsenosidivorax sp. nov., with ginsenoside converting activity isolated from sediment.</title>
        <authorList>
            <person name="Kim J.K."/>
            <person name="Choi T.E."/>
            <person name="Liu Q.M."/>
            <person name="Park H.Y."/>
            <person name="Yi T.H."/>
            <person name="Yoon M.H."/>
            <person name="Kim S.C."/>
            <person name="Im W.T."/>
        </authorList>
    </citation>
    <scope>NUCLEOTIDE SEQUENCE [LARGE SCALE GENOMIC DNA]</scope>
    <source>
        <strain evidence="2 3">KHI28</strain>
    </source>
</reference>
<dbReference type="AlphaFoldDB" id="A0A5B8W9J3"/>
<name>A0A5B8W9J3_9SPHI</name>
<dbReference type="SUPFAM" id="SSF51735">
    <property type="entry name" value="NAD(P)-binding Rossmann-fold domains"/>
    <property type="match status" value="1"/>
</dbReference>
<dbReference type="OrthoDB" id="9790734at2"/>